<evidence type="ECO:0008006" key="4">
    <source>
        <dbReference type="Google" id="ProtNLM"/>
    </source>
</evidence>
<keyword evidence="3" id="KW-1185">Reference proteome</keyword>
<evidence type="ECO:0000313" key="2">
    <source>
        <dbReference type="EMBL" id="UVF18672.1"/>
    </source>
</evidence>
<protein>
    <recommendedName>
        <fullName evidence="4">Dynamin</fullName>
    </recommendedName>
</protein>
<evidence type="ECO:0000313" key="3">
    <source>
        <dbReference type="Proteomes" id="UP001017257"/>
    </source>
</evidence>
<organism evidence="2 3">
    <name type="scientific">Microvirga terrae</name>
    <dbReference type="NCBI Taxonomy" id="2740529"/>
    <lineage>
        <taxon>Bacteria</taxon>
        <taxon>Pseudomonadati</taxon>
        <taxon>Pseudomonadota</taxon>
        <taxon>Alphaproteobacteria</taxon>
        <taxon>Hyphomicrobiales</taxon>
        <taxon>Methylobacteriaceae</taxon>
        <taxon>Microvirga</taxon>
    </lineage>
</organism>
<accession>A0ABY5RR45</accession>
<reference evidence="2" key="1">
    <citation type="submission" date="2022-08" db="EMBL/GenBank/DDBJ databases">
        <title>Microvirga terrae sp. nov., isolated from soil.</title>
        <authorList>
            <person name="Kim K.H."/>
            <person name="Seo Y.L."/>
            <person name="Kim J.M."/>
            <person name="Lee J.K."/>
            <person name="Han D.M."/>
            <person name="Jeon C.O."/>
        </authorList>
    </citation>
    <scope>NUCLEOTIDE SEQUENCE</scope>
    <source>
        <strain evidence="2">R24</strain>
    </source>
</reference>
<dbReference type="RefSeq" id="WP_173948888.1">
    <property type="nucleotide sequence ID" value="NZ_CP102845.1"/>
</dbReference>
<evidence type="ECO:0000256" key="1">
    <source>
        <dbReference type="SAM" id="MobiDB-lite"/>
    </source>
</evidence>
<name>A0ABY5RR45_9HYPH</name>
<proteinExistence type="predicted"/>
<feature type="region of interest" description="Disordered" evidence="1">
    <location>
        <begin position="28"/>
        <end position="57"/>
    </location>
</feature>
<gene>
    <name evidence="2" type="ORF">HPT29_019595</name>
</gene>
<dbReference type="EMBL" id="CP102845">
    <property type="protein sequence ID" value="UVF18672.1"/>
    <property type="molecule type" value="Genomic_DNA"/>
</dbReference>
<dbReference type="Proteomes" id="UP001017257">
    <property type="component" value="Chromosome"/>
</dbReference>
<sequence length="57" mass="6066">MGIRNWTALAAVALAVVVIFFALRETHSDPENAPGRAASQETIKPIPSNPDTVAPRP</sequence>